<protein>
    <submittedName>
        <fullName evidence="1">Uncharacterized protein</fullName>
    </submittedName>
</protein>
<dbReference type="RefSeq" id="WP_244720399.1">
    <property type="nucleotide sequence ID" value="NZ_JALIRP010000001.1"/>
</dbReference>
<evidence type="ECO:0000313" key="2">
    <source>
        <dbReference type="Proteomes" id="UP001139347"/>
    </source>
</evidence>
<sequence>MNKKKLIIPFILLIVLLIPFGMSYFSFQSQQISNQGEKEFTTRLEKAISQGSAFKLSEITPFDWDRVYVFKPYTTKSDMEKITAVSWNTRHTYVGYLLDRTFLGEYPLDDDSLNKLVFMKDGKVVLDVTFNRATADFTGMKETWYDKDIWLGSEEGNHVVIFRP</sequence>
<organism evidence="1 2">
    <name type="scientific">Paenibacillus mangrovi</name>
    <dbReference type="NCBI Taxonomy" id="2931978"/>
    <lineage>
        <taxon>Bacteria</taxon>
        <taxon>Bacillati</taxon>
        <taxon>Bacillota</taxon>
        <taxon>Bacilli</taxon>
        <taxon>Bacillales</taxon>
        <taxon>Paenibacillaceae</taxon>
        <taxon>Paenibacillus</taxon>
    </lineage>
</organism>
<proteinExistence type="predicted"/>
<reference evidence="1" key="1">
    <citation type="submission" date="2022-04" db="EMBL/GenBank/DDBJ databases">
        <title>Paenibacillus mangrovi sp. nov., a novel endophytic bacterium isolated from bark of Kandelia candel.</title>
        <authorList>
            <person name="Tuo L."/>
        </authorList>
    </citation>
    <scope>NUCLEOTIDE SEQUENCE</scope>
    <source>
        <strain evidence="1">KQZ6P-2</strain>
    </source>
</reference>
<dbReference type="Proteomes" id="UP001139347">
    <property type="component" value="Unassembled WGS sequence"/>
</dbReference>
<name>A0A9X1WLJ9_9BACL</name>
<dbReference type="AlphaFoldDB" id="A0A9X1WLJ9"/>
<gene>
    <name evidence="1" type="ORF">MUG84_03940</name>
</gene>
<evidence type="ECO:0000313" key="1">
    <source>
        <dbReference type="EMBL" id="MCJ8010896.1"/>
    </source>
</evidence>
<keyword evidence="2" id="KW-1185">Reference proteome</keyword>
<accession>A0A9X1WLJ9</accession>
<comment type="caution">
    <text evidence="1">The sequence shown here is derived from an EMBL/GenBank/DDBJ whole genome shotgun (WGS) entry which is preliminary data.</text>
</comment>
<dbReference type="EMBL" id="JALIRP010000001">
    <property type="protein sequence ID" value="MCJ8010896.1"/>
    <property type="molecule type" value="Genomic_DNA"/>
</dbReference>